<dbReference type="PRINTS" id="PR01217">
    <property type="entry name" value="PRICHEXTENSN"/>
</dbReference>
<keyword evidence="2" id="KW-1133">Transmembrane helix</keyword>
<organism evidence="3 4">
    <name type="scientific">Chondrus crispus</name>
    <name type="common">Carrageen Irish moss</name>
    <name type="synonym">Polymorpha crispa</name>
    <dbReference type="NCBI Taxonomy" id="2769"/>
    <lineage>
        <taxon>Eukaryota</taxon>
        <taxon>Rhodophyta</taxon>
        <taxon>Florideophyceae</taxon>
        <taxon>Rhodymeniophycidae</taxon>
        <taxon>Gigartinales</taxon>
        <taxon>Gigartinaceae</taxon>
        <taxon>Chondrus</taxon>
    </lineage>
</organism>
<accession>R7Q5R5</accession>
<dbReference type="AlphaFoldDB" id="R7Q5R5"/>
<sequence>MSTPFQKKSPETPSPHPPIPAPHPRPPTPPPPPSLPTSRRHHPSPPPSPPPTAPTPFPLNFLVRTPLVWRGTASLRPPLASPAMAVDLTPAFHVALYLVFLESLLFFAVIMQTKSVEPGTHSGVARYFGLVFLFQALASLFLALGEQLYKGYFSLYFSVMAAICIVIAVCFCVPAATAVAVPEPNNQCLQATVFIASVLAILLTTFAVSGHLLAAPDIPYLNLFLRRELLGAIGGAFLVLAAASTIRMLRQLKGGKGAFILLAGLALITAFGILWTRLEPLCKQTGAGEPWPPACPMPATFDHNFMIAVLIMIANVLAAEGILRLMAAGSGVVGYVEIIPV</sequence>
<evidence type="ECO:0000313" key="3">
    <source>
        <dbReference type="EMBL" id="CDF33872.1"/>
    </source>
</evidence>
<keyword evidence="2" id="KW-0812">Transmembrane</keyword>
<protein>
    <submittedName>
        <fullName evidence="3">Uncharacterized protein</fullName>
    </submittedName>
</protein>
<dbReference type="EMBL" id="HG001660">
    <property type="protein sequence ID" value="CDF33872.1"/>
    <property type="molecule type" value="Genomic_DNA"/>
</dbReference>
<dbReference type="OrthoDB" id="1073at2759"/>
<dbReference type="GeneID" id="17321403"/>
<evidence type="ECO:0000256" key="2">
    <source>
        <dbReference type="SAM" id="Phobius"/>
    </source>
</evidence>
<feature type="transmembrane region" description="Helical" evidence="2">
    <location>
        <begin position="258"/>
        <end position="276"/>
    </location>
</feature>
<feature type="compositionally biased region" description="Pro residues" evidence="1">
    <location>
        <begin position="12"/>
        <end position="35"/>
    </location>
</feature>
<evidence type="ECO:0000313" key="4">
    <source>
        <dbReference type="Proteomes" id="UP000012073"/>
    </source>
</evidence>
<feature type="transmembrane region" description="Helical" evidence="2">
    <location>
        <begin position="91"/>
        <end position="111"/>
    </location>
</feature>
<feature type="transmembrane region" description="Helical" evidence="2">
    <location>
        <begin position="305"/>
        <end position="323"/>
    </location>
</feature>
<dbReference type="Gramene" id="CDF33872">
    <property type="protein sequence ID" value="CDF33872"/>
    <property type="gene ID" value="CHC_T00002453001"/>
</dbReference>
<feature type="region of interest" description="Disordered" evidence="1">
    <location>
        <begin position="1"/>
        <end position="55"/>
    </location>
</feature>
<dbReference type="KEGG" id="ccp:CHC_T00002453001"/>
<keyword evidence="2" id="KW-0472">Membrane</keyword>
<evidence type="ECO:0000256" key="1">
    <source>
        <dbReference type="SAM" id="MobiDB-lite"/>
    </source>
</evidence>
<reference evidence="4" key="1">
    <citation type="journal article" date="2013" name="Proc. Natl. Acad. Sci. U.S.A.">
        <title>Genome structure and metabolic features in the red seaweed Chondrus crispus shed light on evolution of the Archaeplastida.</title>
        <authorList>
            <person name="Collen J."/>
            <person name="Porcel B."/>
            <person name="Carre W."/>
            <person name="Ball S.G."/>
            <person name="Chaparro C."/>
            <person name="Tonon T."/>
            <person name="Barbeyron T."/>
            <person name="Michel G."/>
            <person name="Noel B."/>
            <person name="Valentin K."/>
            <person name="Elias M."/>
            <person name="Artiguenave F."/>
            <person name="Arun A."/>
            <person name="Aury J.M."/>
            <person name="Barbosa-Neto J.F."/>
            <person name="Bothwell J.H."/>
            <person name="Bouget F.Y."/>
            <person name="Brillet L."/>
            <person name="Cabello-Hurtado F."/>
            <person name="Capella-Gutierrez S."/>
            <person name="Charrier B."/>
            <person name="Cladiere L."/>
            <person name="Cock J.M."/>
            <person name="Coelho S.M."/>
            <person name="Colleoni C."/>
            <person name="Czjzek M."/>
            <person name="Da Silva C."/>
            <person name="Delage L."/>
            <person name="Denoeud F."/>
            <person name="Deschamps P."/>
            <person name="Dittami S.M."/>
            <person name="Gabaldon T."/>
            <person name="Gachon C.M."/>
            <person name="Groisillier A."/>
            <person name="Herve C."/>
            <person name="Jabbari K."/>
            <person name="Katinka M."/>
            <person name="Kloareg B."/>
            <person name="Kowalczyk N."/>
            <person name="Labadie K."/>
            <person name="Leblanc C."/>
            <person name="Lopez P.J."/>
            <person name="McLachlan D.H."/>
            <person name="Meslet-Cladiere L."/>
            <person name="Moustafa A."/>
            <person name="Nehr Z."/>
            <person name="Nyvall Collen P."/>
            <person name="Panaud O."/>
            <person name="Partensky F."/>
            <person name="Poulain J."/>
            <person name="Rensing S.A."/>
            <person name="Rousvoal S."/>
            <person name="Samson G."/>
            <person name="Symeonidi A."/>
            <person name="Weissenbach J."/>
            <person name="Zambounis A."/>
            <person name="Wincker P."/>
            <person name="Boyen C."/>
        </authorList>
    </citation>
    <scope>NUCLEOTIDE SEQUENCE [LARGE SCALE GENOMIC DNA]</scope>
    <source>
        <strain evidence="4">cv. Stackhouse</strain>
    </source>
</reference>
<dbReference type="RefSeq" id="XP_005713691.1">
    <property type="nucleotide sequence ID" value="XM_005713634.1"/>
</dbReference>
<feature type="transmembrane region" description="Helical" evidence="2">
    <location>
        <begin position="156"/>
        <end position="181"/>
    </location>
</feature>
<dbReference type="Proteomes" id="UP000012073">
    <property type="component" value="Unassembled WGS sequence"/>
</dbReference>
<feature type="transmembrane region" description="Helical" evidence="2">
    <location>
        <begin position="229"/>
        <end position="246"/>
    </location>
</feature>
<keyword evidence="4" id="KW-1185">Reference proteome</keyword>
<gene>
    <name evidence="3" type="ORF">CHC_T00002453001</name>
</gene>
<feature type="transmembrane region" description="Helical" evidence="2">
    <location>
        <begin position="123"/>
        <end position="144"/>
    </location>
</feature>
<proteinExistence type="predicted"/>
<name>R7Q5R5_CHOCR</name>
<feature type="transmembrane region" description="Helical" evidence="2">
    <location>
        <begin position="193"/>
        <end position="214"/>
    </location>
</feature>
<dbReference type="OMA" id="FLVECIC"/>
<feature type="compositionally biased region" description="Pro residues" evidence="1">
    <location>
        <begin position="44"/>
        <end position="55"/>
    </location>
</feature>